<gene>
    <name evidence="2" type="ORF">NDU88_007722</name>
</gene>
<dbReference type="EMBL" id="JANPWB010000009">
    <property type="protein sequence ID" value="KAJ1154984.1"/>
    <property type="molecule type" value="Genomic_DNA"/>
</dbReference>
<evidence type="ECO:0000256" key="1">
    <source>
        <dbReference type="SAM" id="MobiDB-lite"/>
    </source>
</evidence>
<feature type="region of interest" description="Disordered" evidence="1">
    <location>
        <begin position="44"/>
        <end position="131"/>
    </location>
</feature>
<reference evidence="2" key="1">
    <citation type="journal article" date="2022" name="bioRxiv">
        <title>Sequencing and chromosome-scale assembly of the giantPleurodeles waltlgenome.</title>
        <authorList>
            <person name="Brown T."/>
            <person name="Elewa A."/>
            <person name="Iarovenko S."/>
            <person name="Subramanian E."/>
            <person name="Araus A.J."/>
            <person name="Petzold A."/>
            <person name="Susuki M."/>
            <person name="Suzuki K.-i.T."/>
            <person name="Hayashi T."/>
            <person name="Toyoda A."/>
            <person name="Oliveira C."/>
            <person name="Osipova E."/>
            <person name="Leigh N.D."/>
            <person name="Simon A."/>
            <person name="Yun M.H."/>
        </authorList>
    </citation>
    <scope>NUCLEOTIDE SEQUENCE</scope>
    <source>
        <strain evidence="2">20211129_DDA</strain>
        <tissue evidence="2">Liver</tissue>
    </source>
</reference>
<dbReference type="Proteomes" id="UP001066276">
    <property type="component" value="Chromosome 5"/>
</dbReference>
<sequence length="190" mass="20898">MSSQTSYDIPDIFSDKLVQEELEQVDAFSIQDLDFDVQSDIKSQPLQWVQTGSKKTPSPLVKTTSKEVTGPPLPSSPVWRRETHLDAPLSGLALKKAKEESSASTSSTSTSASTRPKIRDASMVTTSAPKKKKHLPTVTALKISHIQKTFDLKILKKTSMDSGQSPTTTPSLVEPILEVMDSCQRKQDRL</sequence>
<protein>
    <submittedName>
        <fullName evidence="2">Uncharacterized protein</fullName>
    </submittedName>
</protein>
<keyword evidence="3" id="KW-1185">Reference proteome</keyword>
<accession>A0AAV7RUW4</accession>
<evidence type="ECO:0000313" key="2">
    <source>
        <dbReference type="EMBL" id="KAJ1154984.1"/>
    </source>
</evidence>
<organism evidence="2 3">
    <name type="scientific">Pleurodeles waltl</name>
    <name type="common">Iberian ribbed newt</name>
    <dbReference type="NCBI Taxonomy" id="8319"/>
    <lineage>
        <taxon>Eukaryota</taxon>
        <taxon>Metazoa</taxon>
        <taxon>Chordata</taxon>
        <taxon>Craniata</taxon>
        <taxon>Vertebrata</taxon>
        <taxon>Euteleostomi</taxon>
        <taxon>Amphibia</taxon>
        <taxon>Batrachia</taxon>
        <taxon>Caudata</taxon>
        <taxon>Salamandroidea</taxon>
        <taxon>Salamandridae</taxon>
        <taxon>Pleurodelinae</taxon>
        <taxon>Pleurodeles</taxon>
    </lineage>
</organism>
<feature type="compositionally biased region" description="Polar residues" evidence="1">
    <location>
        <begin position="44"/>
        <end position="67"/>
    </location>
</feature>
<feature type="compositionally biased region" description="Low complexity" evidence="1">
    <location>
        <begin position="102"/>
        <end position="114"/>
    </location>
</feature>
<name>A0AAV7RUW4_PLEWA</name>
<comment type="caution">
    <text evidence="2">The sequence shown here is derived from an EMBL/GenBank/DDBJ whole genome shotgun (WGS) entry which is preliminary data.</text>
</comment>
<dbReference type="AlphaFoldDB" id="A0AAV7RUW4"/>
<proteinExistence type="predicted"/>
<evidence type="ECO:0000313" key="3">
    <source>
        <dbReference type="Proteomes" id="UP001066276"/>
    </source>
</evidence>